<reference evidence="2" key="1">
    <citation type="submission" date="2023-03" db="EMBL/GenBank/DDBJ databases">
        <title>Mating type loci evolution in Malassezia.</title>
        <authorList>
            <person name="Coelho M.A."/>
        </authorList>
    </citation>
    <scope>NUCLEOTIDE SEQUENCE</scope>
    <source>
        <strain evidence="2">CBS 11721</strain>
    </source>
</reference>
<feature type="region of interest" description="Disordered" evidence="1">
    <location>
        <begin position="65"/>
        <end position="87"/>
    </location>
</feature>
<accession>A0AAF0EYR1</accession>
<dbReference type="Proteomes" id="UP001219933">
    <property type="component" value="Chromosome 5"/>
</dbReference>
<evidence type="ECO:0000313" key="3">
    <source>
        <dbReference type="Proteomes" id="UP001219933"/>
    </source>
</evidence>
<protein>
    <submittedName>
        <fullName evidence="2">Uncharacterized protein</fullName>
    </submittedName>
</protein>
<feature type="compositionally biased region" description="Gly residues" evidence="1">
    <location>
        <begin position="1"/>
        <end position="10"/>
    </location>
</feature>
<sequence>MSRVGRNGGGQEHEIRKSIGEPVTCWTKEWVIPSALARSADGSEELNDANSLRILKWVRTSNVVTFDEPQDEPMNDAPEPAPEPATQ</sequence>
<gene>
    <name evidence="2" type="ORF">MCUN1_003603</name>
</gene>
<name>A0AAF0EYR1_9BASI</name>
<organism evidence="2 3">
    <name type="scientific">Malassezia cuniculi</name>
    <dbReference type="NCBI Taxonomy" id="948313"/>
    <lineage>
        <taxon>Eukaryota</taxon>
        <taxon>Fungi</taxon>
        <taxon>Dikarya</taxon>
        <taxon>Basidiomycota</taxon>
        <taxon>Ustilaginomycotina</taxon>
        <taxon>Malasseziomycetes</taxon>
        <taxon>Malasseziales</taxon>
        <taxon>Malasseziaceae</taxon>
        <taxon>Malassezia</taxon>
    </lineage>
</organism>
<keyword evidence="3" id="KW-1185">Reference proteome</keyword>
<evidence type="ECO:0000256" key="1">
    <source>
        <dbReference type="SAM" id="MobiDB-lite"/>
    </source>
</evidence>
<feature type="region of interest" description="Disordered" evidence="1">
    <location>
        <begin position="1"/>
        <end position="20"/>
    </location>
</feature>
<evidence type="ECO:0000313" key="2">
    <source>
        <dbReference type="EMBL" id="WFD36716.1"/>
    </source>
</evidence>
<proteinExistence type="predicted"/>
<dbReference type="EMBL" id="CP119881">
    <property type="protein sequence ID" value="WFD36716.1"/>
    <property type="molecule type" value="Genomic_DNA"/>
</dbReference>
<dbReference type="AlphaFoldDB" id="A0AAF0EYR1"/>